<dbReference type="Proteomes" id="UP000006039">
    <property type="component" value="Unassembled WGS sequence"/>
</dbReference>
<dbReference type="eggNOG" id="ENOG502QUK9">
    <property type="taxonomic scope" value="Eukaryota"/>
</dbReference>
<dbReference type="EMBL" id="GL385395">
    <property type="protein sequence ID" value="EJT80441.1"/>
    <property type="molecule type" value="Genomic_DNA"/>
</dbReference>
<keyword evidence="5" id="KW-1185">Reference proteome</keyword>
<protein>
    <recommendedName>
        <fullName evidence="2">FAD dependent oxidoreductase domain-containing protein</fullName>
    </recommendedName>
</protein>
<accession>J3NGQ1</accession>
<dbReference type="RefSeq" id="XP_009216450.1">
    <property type="nucleotide sequence ID" value="XM_009218186.1"/>
</dbReference>
<reference evidence="5" key="1">
    <citation type="submission" date="2010-07" db="EMBL/GenBank/DDBJ databases">
        <title>The genome sequence of Gaeumannomyces graminis var. tritici strain R3-111a-1.</title>
        <authorList>
            <consortium name="The Broad Institute Genome Sequencing Platform"/>
            <person name="Ma L.-J."/>
            <person name="Dead R."/>
            <person name="Young S."/>
            <person name="Zeng Q."/>
            <person name="Koehrsen M."/>
            <person name="Alvarado L."/>
            <person name="Berlin A."/>
            <person name="Chapman S.B."/>
            <person name="Chen Z."/>
            <person name="Freedman E."/>
            <person name="Gellesch M."/>
            <person name="Goldberg J."/>
            <person name="Griggs A."/>
            <person name="Gujja S."/>
            <person name="Heilman E.R."/>
            <person name="Heiman D."/>
            <person name="Hepburn T."/>
            <person name="Howarth C."/>
            <person name="Jen D."/>
            <person name="Larson L."/>
            <person name="Mehta T."/>
            <person name="Neiman D."/>
            <person name="Pearson M."/>
            <person name="Roberts A."/>
            <person name="Saif S."/>
            <person name="Shea T."/>
            <person name="Shenoy N."/>
            <person name="Sisk P."/>
            <person name="Stolte C."/>
            <person name="Sykes S."/>
            <person name="Walk T."/>
            <person name="White J."/>
            <person name="Yandava C."/>
            <person name="Haas B."/>
            <person name="Nusbaum C."/>
            <person name="Birren B."/>
        </authorList>
    </citation>
    <scope>NUCLEOTIDE SEQUENCE [LARGE SCALE GENOMIC DNA]</scope>
    <source>
        <strain evidence="5">R3-111a-1</strain>
    </source>
</reference>
<proteinExistence type="predicted"/>
<feature type="compositionally biased region" description="Gly residues" evidence="1">
    <location>
        <begin position="176"/>
        <end position="187"/>
    </location>
</feature>
<dbReference type="OrthoDB" id="429143at2759"/>
<organism evidence="3">
    <name type="scientific">Gaeumannomyces tritici (strain R3-111a-1)</name>
    <name type="common">Wheat and barley take-all root rot fungus</name>
    <name type="synonym">Gaeumannomyces graminis var. tritici</name>
    <dbReference type="NCBI Taxonomy" id="644352"/>
    <lineage>
        <taxon>Eukaryota</taxon>
        <taxon>Fungi</taxon>
        <taxon>Dikarya</taxon>
        <taxon>Ascomycota</taxon>
        <taxon>Pezizomycotina</taxon>
        <taxon>Sordariomycetes</taxon>
        <taxon>Sordariomycetidae</taxon>
        <taxon>Magnaporthales</taxon>
        <taxon>Magnaporthaceae</taxon>
        <taxon>Gaeumannomyces</taxon>
    </lineage>
</organism>
<reference evidence="4" key="4">
    <citation type="journal article" date="2015" name="G3 (Bethesda)">
        <title>Genome sequences of three phytopathogenic species of the Magnaporthaceae family of fungi.</title>
        <authorList>
            <person name="Okagaki L.H."/>
            <person name="Nunes C.C."/>
            <person name="Sailsbery J."/>
            <person name="Clay B."/>
            <person name="Brown D."/>
            <person name="John T."/>
            <person name="Oh Y."/>
            <person name="Young N."/>
            <person name="Fitzgerald M."/>
            <person name="Haas B.J."/>
            <person name="Zeng Q."/>
            <person name="Young S."/>
            <person name="Adiconis X."/>
            <person name="Fan L."/>
            <person name="Levin J.Z."/>
            <person name="Mitchell T.K."/>
            <person name="Okubara P.A."/>
            <person name="Farman M.L."/>
            <person name="Kohn L.M."/>
            <person name="Birren B."/>
            <person name="Ma L.-J."/>
            <person name="Dean R.A."/>
        </authorList>
    </citation>
    <scope>NUCLEOTIDE SEQUENCE</scope>
    <source>
        <strain evidence="4">R3-111a-1</strain>
    </source>
</reference>
<dbReference type="Pfam" id="PF01266">
    <property type="entry name" value="DAO"/>
    <property type="match status" value="1"/>
</dbReference>
<reference evidence="3" key="2">
    <citation type="submission" date="2010-07" db="EMBL/GenBank/DDBJ databases">
        <authorList>
            <consortium name="The Broad Institute Genome Sequencing Platform"/>
            <consortium name="Broad Institute Genome Sequencing Center for Infectious Disease"/>
            <person name="Ma L.-J."/>
            <person name="Dead R."/>
            <person name="Young S."/>
            <person name="Zeng Q."/>
            <person name="Koehrsen M."/>
            <person name="Alvarado L."/>
            <person name="Berlin A."/>
            <person name="Chapman S.B."/>
            <person name="Chen Z."/>
            <person name="Freedman E."/>
            <person name="Gellesch M."/>
            <person name="Goldberg J."/>
            <person name="Griggs A."/>
            <person name="Gujja S."/>
            <person name="Heilman E.R."/>
            <person name="Heiman D."/>
            <person name="Hepburn T."/>
            <person name="Howarth C."/>
            <person name="Jen D."/>
            <person name="Larson L."/>
            <person name="Mehta T."/>
            <person name="Neiman D."/>
            <person name="Pearson M."/>
            <person name="Roberts A."/>
            <person name="Saif S."/>
            <person name="Shea T."/>
            <person name="Shenoy N."/>
            <person name="Sisk P."/>
            <person name="Stolte C."/>
            <person name="Sykes S."/>
            <person name="Walk T."/>
            <person name="White J."/>
            <person name="Yandava C."/>
            <person name="Haas B."/>
            <person name="Nusbaum C."/>
            <person name="Birren B."/>
        </authorList>
    </citation>
    <scope>NUCLEOTIDE SEQUENCE</scope>
    <source>
        <strain evidence="3">R3-111a-1</strain>
    </source>
</reference>
<dbReference type="HOGENOM" id="CLU_022730_3_0_1"/>
<dbReference type="SUPFAM" id="SSF51905">
    <property type="entry name" value="FAD/NAD(P)-binding domain"/>
    <property type="match status" value="1"/>
</dbReference>
<dbReference type="EnsemblFungi" id="EJT80441">
    <property type="protein sequence ID" value="EJT80441"/>
    <property type="gene ID" value="GGTG_00440"/>
</dbReference>
<sequence length="517" mass="54131">MTATTPRHAAAANGNHDGEDEPPAARAGLPCANATLSPWLKEPSKRLLGHRSTAELPGSADVVVVGSGITGAFAAHFLKAGAARGQSVVMLEAREAYYRAHRAKAVRRHNGGGGVRGRELPARAGHCARGGHQVRLGRQHVPVLQRRTPDHLRRGHYRRVRRAVPRPEQAARGPAAQGGGGGGGGGWTLTTPRGDMRAAKVLLATNGYTSALLPAFADLISPVRAQACALVPKPGGAAAAAAAAAAGGGPRIDLARCAYNFVAANGSHDNYIIQRPRDGIGTGTGTGGGGELISDGARHLAPGRGVGEWRDDAADADVAAHLRALLRRVVDANSGQGKAEFGDAEDEEDVTAFDWTGVMGFSRDRIPWVGRVPESHGGGPGLFLCAAYTGRGLTVAPLCARRRRRRRRRGSSNGRRSAADDPPMSNMPAGFRIDLPGRLETVENEWPDVATIEEGGSALLLQTVIHKLMTKWCGYGDCYDGAPPELTVHGTLRTIQQAYDELVGGGGRGHGHGHVGK</sequence>
<dbReference type="GeneID" id="20340898"/>
<reference evidence="4" key="5">
    <citation type="submission" date="2018-04" db="UniProtKB">
        <authorList>
            <consortium name="EnsemblFungi"/>
        </authorList>
    </citation>
    <scope>IDENTIFICATION</scope>
    <source>
        <strain evidence="4">R3-111a-1</strain>
    </source>
</reference>
<gene>
    <name evidence="4" type="primary">20340898</name>
    <name evidence="3" type="ORF">GGTG_00440</name>
</gene>
<dbReference type="InterPro" id="IPR006076">
    <property type="entry name" value="FAD-dep_OxRdtase"/>
</dbReference>
<dbReference type="PANTHER" id="PTHR13847">
    <property type="entry name" value="SARCOSINE DEHYDROGENASE-RELATED"/>
    <property type="match status" value="1"/>
</dbReference>
<dbReference type="STRING" id="644352.J3NGQ1"/>
<dbReference type="Gene3D" id="3.30.9.10">
    <property type="entry name" value="D-Amino Acid Oxidase, subunit A, domain 2"/>
    <property type="match status" value="1"/>
</dbReference>
<dbReference type="InterPro" id="IPR036188">
    <property type="entry name" value="FAD/NAD-bd_sf"/>
</dbReference>
<name>J3NGQ1_GAET3</name>
<evidence type="ECO:0000259" key="2">
    <source>
        <dbReference type="Pfam" id="PF01266"/>
    </source>
</evidence>
<evidence type="ECO:0000313" key="4">
    <source>
        <dbReference type="EnsemblFungi" id="EJT80441"/>
    </source>
</evidence>
<dbReference type="Gene3D" id="3.50.50.60">
    <property type="entry name" value="FAD/NAD(P)-binding domain"/>
    <property type="match status" value="2"/>
</dbReference>
<dbReference type="PANTHER" id="PTHR13847:SF129">
    <property type="entry name" value="FAD DEPENDENT OXIDOREDUCTASE"/>
    <property type="match status" value="1"/>
</dbReference>
<dbReference type="GO" id="GO:0005737">
    <property type="term" value="C:cytoplasm"/>
    <property type="evidence" value="ECO:0007669"/>
    <property type="project" value="TreeGrafter"/>
</dbReference>
<feature type="domain" description="FAD dependent oxidoreductase" evidence="2">
    <location>
        <begin position="183"/>
        <end position="401"/>
    </location>
</feature>
<feature type="region of interest" description="Disordered" evidence="1">
    <location>
        <begin position="1"/>
        <end position="28"/>
    </location>
</feature>
<dbReference type="VEuPathDB" id="FungiDB:GGTG_00440"/>
<evidence type="ECO:0000313" key="3">
    <source>
        <dbReference type="EMBL" id="EJT80441.1"/>
    </source>
</evidence>
<dbReference type="AlphaFoldDB" id="J3NGQ1"/>
<feature type="region of interest" description="Disordered" evidence="1">
    <location>
        <begin position="402"/>
        <end position="430"/>
    </location>
</feature>
<evidence type="ECO:0000313" key="5">
    <source>
        <dbReference type="Proteomes" id="UP000006039"/>
    </source>
</evidence>
<reference evidence="3" key="3">
    <citation type="submission" date="2010-09" db="EMBL/GenBank/DDBJ databases">
        <title>Annotation of Gaeumannomyces graminis var. tritici R3-111a-1.</title>
        <authorList>
            <consortium name="The Broad Institute Genome Sequencing Platform"/>
            <person name="Ma L.-J."/>
            <person name="Dead R."/>
            <person name="Young S.K."/>
            <person name="Zeng Q."/>
            <person name="Gargeya S."/>
            <person name="Fitzgerald M."/>
            <person name="Haas B."/>
            <person name="Abouelleil A."/>
            <person name="Alvarado L."/>
            <person name="Arachchi H.M."/>
            <person name="Berlin A."/>
            <person name="Brown A."/>
            <person name="Chapman S.B."/>
            <person name="Chen Z."/>
            <person name="Dunbar C."/>
            <person name="Freedman E."/>
            <person name="Gearin G."/>
            <person name="Gellesch M."/>
            <person name="Goldberg J."/>
            <person name="Griggs A."/>
            <person name="Gujja S."/>
            <person name="Heiman D."/>
            <person name="Howarth C."/>
            <person name="Larson L."/>
            <person name="Lui A."/>
            <person name="MacDonald P.J.P."/>
            <person name="Mehta T."/>
            <person name="Montmayeur A."/>
            <person name="Murphy C."/>
            <person name="Neiman D."/>
            <person name="Pearson M."/>
            <person name="Priest M."/>
            <person name="Roberts A."/>
            <person name="Saif S."/>
            <person name="Shea T."/>
            <person name="Shenoy N."/>
            <person name="Sisk P."/>
            <person name="Stolte C."/>
            <person name="Sykes S."/>
            <person name="Yandava C."/>
            <person name="Wortman J."/>
            <person name="Nusbaum C."/>
            <person name="Birren B."/>
        </authorList>
    </citation>
    <scope>NUCLEOTIDE SEQUENCE</scope>
    <source>
        <strain evidence="3">R3-111a-1</strain>
    </source>
</reference>
<evidence type="ECO:0000256" key="1">
    <source>
        <dbReference type="SAM" id="MobiDB-lite"/>
    </source>
</evidence>
<feature type="region of interest" description="Disordered" evidence="1">
    <location>
        <begin position="164"/>
        <end position="190"/>
    </location>
</feature>